<dbReference type="PANTHER" id="PTHR48081">
    <property type="entry name" value="AB HYDROLASE SUPERFAMILY PROTEIN C4A8.06C"/>
    <property type="match status" value="1"/>
</dbReference>
<dbReference type="GO" id="GO:0016787">
    <property type="term" value="F:hydrolase activity"/>
    <property type="evidence" value="ECO:0007669"/>
    <property type="project" value="UniProtKB-KW"/>
</dbReference>
<protein>
    <submittedName>
        <fullName evidence="4">Alpha/beta hydrolase</fullName>
    </submittedName>
</protein>
<name>A0AAU7CB27_9BACT</name>
<dbReference type="RefSeq" id="WP_406694904.1">
    <property type="nucleotide sequence ID" value="NZ_CP155447.1"/>
</dbReference>
<gene>
    <name evidence="4" type="ORF">V5E97_28065</name>
</gene>
<keyword evidence="2" id="KW-0732">Signal</keyword>
<dbReference type="InterPro" id="IPR029058">
    <property type="entry name" value="AB_hydrolase_fold"/>
</dbReference>
<feature type="signal peptide" evidence="2">
    <location>
        <begin position="1"/>
        <end position="25"/>
    </location>
</feature>
<dbReference type="EMBL" id="CP155447">
    <property type="protein sequence ID" value="XBH02162.1"/>
    <property type="molecule type" value="Genomic_DNA"/>
</dbReference>
<dbReference type="Pfam" id="PF20434">
    <property type="entry name" value="BD-FAE"/>
    <property type="match status" value="1"/>
</dbReference>
<evidence type="ECO:0000313" key="4">
    <source>
        <dbReference type="EMBL" id="XBH02162.1"/>
    </source>
</evidence>
<organism evidence="4">
    <name type="scientific">Singulisphaera sp. Ch08</name>
    <dbReference type="NCBI Taxonomy" id="3120278"/>
    <lineage>
        <taxon>Bacteria</taxon>
        <taxon>Pseudomonadati</taxon>
        <taxon>Planctomycetota</taxon>
        <taxon>Planctomycetia</taxon>
        <taxon>Isosphaerales</taxon>
        <taxon>Isosphaeraceae</taxon>
        <taxon>Singulisphaera</taxon>
    </lineage>
</organism>
<dbReference type="InterPro" id="IPR049492">
    <property type="entry name" value="BD-FAE-like_dom"/>
</dbReference>
<dbReference type="PANTHER" id="PTHR48081:SF6">
    <property type="entry name" value="PEPTIDASE S9 PROLYL OLIGOPEPTIDASE CATALYTIC DOMAIN-CONTAINING PROTEIN"/>
    <property type="match status" value="1"/>
</dbReference>
<sequence length="319" mass="35126">MNRDLRPAALGLALSLVFLPTFAWSADEPTFTHKVDVVYGRKFGTALTLDVFTPKQDANGLGIIWVVSGGWFSSHDSINPSPPFVKPLLERGYTVFAVVHGSQPKFTIPEVITDMNRAIRFIRYNAKEYGIDPERLGIYGASAGGHLSLMQGTAGDLGKSDSRDAVDRASSRVQAVACFFPPTDFLNYGKPGENAIGRGTLKGFQAPFDFHEVDEKSHRFERITDEAKITEIGQQISPITHVSSDDPPTLIIHGDADKLVPIQQAELIVEKFKKANVEAKLISKPGAVHGWPNIDKDVLLFVDWFDEHLKKSPDSNSKP</sequence>
<dbReference type="InterPro" id="IPR050300">
    <property type="entry name" value="GDXG_lipolytic_enzyme"/>
</dbReference>
<keyword evidence="1 4" id="KW-0378">Hydrolase</keyword>
<dbReference type="Gene3D" id="3.40.50.1820">
    <property type="entry name" value="alpha/beta hydrolase"/>
    <property type="match status" value="1"/>
</dbReference>
<dbReference type="SUPFAM" id="SSF53474">
    <property type="entry name" value="alpha/beta-Hydrolases"/>
    <property type="match status" value="1"/>
</dbReference>
<evidence type="ECO:0000259" key="3">
    <source>
        <dbReference type="Pfam" id="PF20434"/>
    </source>
</evidence>
<feature type="domain" description="BD-FAE-like" evidence="3">
    <location>
        <begin position="49"/>
        <end position="271"/>
    </location>
</feature>
<reference evidence="4" key="1">
    <citation type="submission" date="2024-05" db="EMBL/GenBank/DDBJ databases">
        <title>Planctomycetes of the genus Singulisphaera possess chitinolytic capabilities.</title>
        <authorList>
            <person name="Ivanova A."/>
        </authorList>
    </citation>
    <scope>NUCLEOTIDE SEQUENCE</scope>
    <source>
        <strain evidence="4">Ch08T</strain>
    </source>
</reference>
<evidence type="ECO:0000256" key="2">
    <source>
        <dbReference type="SAM" id="SignalP"/>
    </source>
</evidence>
<proteinExistence type="predicted"/>
<accession>A0AAU7CB27</accession>
<feature type="chain" id="PRO_5043694562" evidence="2">
    <location>
        <begin position="26"/>
        <end position="319"/>
    </location>
</feature>
<evidence type="ECO:0000256" key="1">
    <source>
        <dbReference type="ARBA" id="ARBA00022801"/>
    </source>
</evidence>
<dbReference type="AlphaFoldDB" id="A0AAU7CB27"/>